<dbReference type="SUPFAM" id="SSF51735">
    <property type="entry name" value="NAD(P)-binding Rossmann-fold domains"/>
    <property type="match status" value="1"/>
</dbReference>
<dbReference type="Pfam" id="PF13380">
    <property type="entry name" value="CoA_binding_2"/>
    <property type="match status" value="1"/>
</dbReference>
<evidence type="ECO:0000313" key="3">
    <source>
        <dbReference type="Proteomes" id="UP001524587"/>
    </source>
</evidence>
<keyword evidence="3" id="KW-1185">Reference proteome</keyword>
<evidence type="ECO:0000313" key="2">
    <source>
        <dbReference type="EMBL" id="MCQ8278980.1"/>
    </source>
</evidence>
<dbReference type="PANTHER" id="PTHR33303:SF2">
    <property type="entry name" value="COA-BINDING DOMAIN-CONTAINING PROTEIN"/>
    <property type="match status" value="1"/>
</dbReference>
<gene>
    <name evidence="2" type="ORF">NFI95_11030</name>
</gene>
<protein>
    <submittedName>
        <fullName evidence="2">CoA-binding protein</fullName>
    </submittedName>
</protein>
<comment type="caution">
    <text evidence="2">The sequence shown here is derived from an EMBL/GenBank/DDBJ whole genome shotgun (WGS) entry which is preliminary data.</text>
</comment>
<evidence type="ECO:0000259" key="1">
    <source>
        <dbReference type="SMART" id="SM00881"/>
    </source>
</evidence>
<organism evidence="2 3">
    <name type="scientific">Endosaccharibacter trunci</name>
    <dbReference type="NCBI Taxonomy" id="2812733"/>
    <lineage>
        <taxon>Bacteria</taxon>
        <taxon>Pseudomonadati</taxon>
        <taxon>Pseudomonadota</taxon>
        <taxon>Alphaproteobacteria</taxon>
        <taxon>Acetobacterales</taxon>
        <taxon>Acetobacteraceae</taxon>
        <taxon>Endosaccharibacter</taxon>
    </lineage>
</organism>
<feature type="domain" description="CoA-binding" evidence="1">
    <location>
        <begin position="16"/>
        <end position="109"/>
    </location>
</feature>
<dbReference type="InterPro" id="IPR003781">
    <property type="entry name" value="CoA-bd"/>
</dbReference>
<dbReference type="PANTHER" id="PTHR33303">
    <property type="entry name" value="CYTOPLASMIC PROTEIN-RELATED"/>
    <property type="match status" value="1"/>
</dbReference>
<dbReference type="RefSeq" id="WP_422864460.1">
    <property type="nucleotide sequence ID" value="NZ_JAMSKV010000009.1"/>
</dbReference>
<sequence length="148" mass="15875">MHGADDLDDDAIRRLLLDTRRIAMVGASNKPERPSNGVLAMLVRHGYEVIPVNPGLAGQAIHGRTVVATLEDAAPLDMVDLFRSLDQIEPAMDDAIRLGARSIWMQLGLVHERAAAKARAAGLVVVMDRCPKIEISRLGIPPARSGGA</sequence>
<name>A0ABT1W7W7_9PROT</name>
<dbReference type="InterPro" id="IPR036291">
    <property type="entry name" value="NAD(P)-bd_dom_sf"/>
</dbReference>
<dbReference type="Proteomes" id="UP001524587">
    <property type="component" value="Unassembled WGS sequence"/>
</dbReference>
<dbReference type="SMART" id="SM00881">
    <property type="entry name" value="CoA_binding"/>
    <property type="match status" value="1"/>
</dbReference>
<dbReference type="Gene3D" id="3.40.50.720">
    <property type="entry name" value="NAD(P)-binding Rossmann-like Domain"/>
    <property type="match status" value="1"/>
</dbReference>
<accession>A0ABT1W7W7</accession>
<proteinExistence type="predicted"/>
<dbReference type="EMBL" id="JAMSKV010000009">
    <property type="protein sequence ID" value="MCQ8278980.1"/>
    <property type="molecule type" value="Genomic_DNA"/>
</dbReference>
<reference evidence="2 3" key="1">
    <citation type="submission" date="2022-06" db="EMBL/GenBank/DDBJ databases">
        <title>Endosaccharibacter gen. nov., sp. nov., endophytic bacteria isolated from sugarcane.</title>
        <authorList>
            <person name="Pitiwittayakul N."/>
            <person name="Yukphan P."/>
            <person name="Charoenyingcharoen P."/>
            <person name="Tanasupawat S."/>
        </authorList>
    </citation>
    <scope>NUCLEOTIDE SEQUENCE [LARGE SCALE GENOMIC DNA]</scope>
    <source>
        <strain evidence="2 3">KSS8</strain>
    </source>
</reference>